<evidence type="ECO:0000313" key="6">
    <source>
        <dbReference type="Proteomes" id="UP001374535"/>
    </source>
</evidence>
<keyword evidence="1" id="KW-0378">Hydrolase</keyword>
<dbReference type="PANTHER" id="PTHR11439:SF470">
    <property type="entry name" value="CYSTEINE-RICH RLK (RECEPTOR-LIKE PROTEIN KINASE) 8"/>
    <property type="match status" value="1"/>
</dbReference>
<evidence type="ECO:0000259" key="2">
    <source>
        <dbReference type="Pfam" id="PF07727"/>
    </source>
</evidence>
<accession>A0AAQ3N7Y0</accession>
<evidence type="ECO:0000259" key="3">
    <source>
        <dbReference type="Pfam" id="PF22936"/>
    </source>
</evidence>
<dbReference type="CDD" id="cd09272">
    <property type="entry name" value="RNase_HI_RT_Ty1"/>
    <property type="match status" value="1"/>
</dbReference>
<dbReference type="Pfam" id="PF25597">
    <property type="entry name" value="SH3_retrovirus"/>
    <property type="match status" value="1"/>
</dbReference>
<feature type="domain" description="Reverse transcriptase Ty1/copia-type" evidence="2">
    <location>
        <begin position="494"/>
        <end position="594"/>
    </location>
</feature>
<dbReference type="InterPro" id="IPR043502">
    <property type="entry name" value="DNA/RNA_pol_sf"/>
</dbReference>
<evidence type="ECO:0000256" key="1">
    <source>
        <dbReference type="ARBA" id="ARBA00022750"/>
    </source>
</evidence>
<dbReference type="AlphaFoldDB" id="A0AAQ3N7Y0"/>
<keyword evidence="6" id="KW-1185">Reference proteome</keyword>
<dbReference type="InterPro" id="IPR057670">
    <property type="entry name" value="SH3_retrovirus"/>
</dbReference>
<sequence>MEFWCSSDNSCKTREHLSACFLKENTIEMEVTMCTPFPRTTSACSYCGKNGHTNSLCFKKHGFPNNKNFTPRKACSHCGKNGHTIDVCYRKQWFPPSHKFHNGKTLLTNNQDTKNDDPGEALNPKVPLTQQQYQALMALIKHPNDTGATPTSQIGSMISNSTNSGTTTFNLNSHEDQGIISWILDSGTTDHVASFLTHLYSHEKITPVTINLPNGMKTTVTHKGIVKISEQIFLQDVLFIPDFCYNLNSISKLVAHNHLRIIFTNSTCFIQDLTTNNKIGSIEIHGGLYIFRSPIHTTHRFVHSVERHHIGIIYLDRHKRLPFPHTTSHTLNAFDLIHIDIWGPCSNPSLNSHRYFLTIVDDPNRKKLDPRSKPSLFLGLHPTTKGYITYDLTTHDIKISRNVIFIESEFPDTTQNDAIDLPFSLPIHNTQFVYDDDHPIIPAHNLPILDDHVQDNTEHEYHTPRQTTRDYKEALKHDHWRQAMPKQIAGLEHNHTWTITTLPPNKKAIGCKWVYKTKFKARLVAKGYTQMEGIDYFDTFSPVVKLTSVHFILSLATTQNWHLRQLNVNNAFLHGDLSEEVYMQLPPGITAPGKNQVARSKEGILLSERKYALDLHKISFKGDPLEDPATFRRLIERLIYLTNTRSNITYVVHRLSQYIASPTKLHHQAAFKIAGCSDSHKSTIGYIVYLGNSPISWKSKKQSTVSRSSSEAEYHTLAQTICELQWLTNLMKDLRLPFSQPATIYCDNISAIKIATNQVFHERTKHIEIDCHLIWEKVQEGTIKLLPIHTTLQLADILTKPLPPSTFHNINSKLGTINIYAKLEGGCQNTIND</sequence>
<dbReference type="EMBL" id="CP144695">
    <property type="protein sequence ID" value="WVZ04965.1"/>
    <property type="molecule type" value="Genomic_DNA"/>
</dbReference>
<feature type="domain" description="Retrovirus-related Pol polyprotein from transposon TNT 1-94-like beta-barrel" evidence="3">
    <location>
        <begin position="182"/>
        <end position="256"/>
    </location>
</feature>
<protein>
    <submittedName>
        <fullName evidence="5">Uncharacterized protein</fullName>
    </submittedName>
</protein>
<keyword evidence="1" id="KW-0645">Protease</keyword>
<dbReference type="PANTHER" id="PTHR11439">
    <property type="entry name" value="GAG-POL-RELATED RETROTRANSPOSON"/>
    <property type="match status" value="1"/>
</dbReference>
<dbReference type="GO" id="GO:0004190">
    <property type="term" value="F:aspartic-type endopeptidase activity"/>
    <property type="evidence" value="ECO:0007669"/>
    <property type="project" value="UniProtKB-KW"/>
</dbReference>
<proteinExistence type="predicted"/>
<feature type="domain" description="Retroviral polymerase SH3-like" evidence="4">
    <location>
        <begin position="360"/>
        <end position="416"/>
    </location>
</feature>
<evidence type="ECO:0000313" key="5">
    <source>
        <dbReference type="EMBL" id="WVZ04965.1"/>
    </source>
</evidence>
<dbReference type="Pfam" id="PF22936">
    <property type="entry name" value="Pol_BBD"/>
    <property type="match status" value="1"/>
</dbReference>
<dbReference type="SUPFAM" id="SSF56672">
    <property type="entry name" value="DNA/RNA polymerases"/>
    <property type="match status" value="1"/>
</dbReference>
<organism evidence="5 6">
    <name type="scientific">Vigna mungo</name>
    <name type="common">Black gram</name>
    <name type="synonym">Phaseolus mungo</name>
    <dbReference type="NCBI Taxonomy" id="3915"/>
    <lineage>
        <taxon>Eukaryota</taxon>
        <taxon>Viridiplantae</taxon>
        <taxon>Streptophyta</taxon>
        <taxon>Embryophyta</taxon>
        <taxon>Tracheophyta</taxon>
        <taxon>Spermatophyta</taxon>
        <taxon>Magnoliopsida</taxon>
        <taxon>eudicotyledons</taxon>
        <taxon>Gunneridae</taxon>
        <taxon>Pentapetalae</taxon>
        <taxon>rosids</taxon>
        <taxon>fabids</taxon>
        <taxon>Fabales</taxon>
        <taxon>Fabaceae</taxon>
        <taxon>Papilionoideae</taxon>
        <taxon>50 kb inversion clade</taxon>
        <taxon>NPAAA clade</taxon>
        <taxon>indigoferoid/millettioid clade</taxon>
        <taxon>Phaseoleae</taxon>
        <taxon>Vigna</taxon>
    </lineage>
</organism>
<dbReference type="InterPro" id="IPR013103">
    <property type="entry name" value="RVT_2"/>
</dbReference>
<dbReference type="Proteomes" id="UP001374535">
    <property type="component" value="Chromosome 6"/>
</dbReference>
<dbReference type="Pfam" id="PF07727">
    <property type="entry name" value="RVT_2"/>
    <property type="match status" value="1"/>
</dbReference>
<reference evidence="5 6" key="1">
    <citation type="journal article" date="2023" name="Life. Sci Alliance">
        <title>Evolutionary insights into 3D genome organization and epigenetic landscape of Vigna mungo.</title>
        <authorList>
            <person name="Junaid A."/>
            <person name="Singh B."/>
            <person name="Bhatia S."/>
        </authorList>
    </citation>
    <scope>NUCLEOTIDE SEQUENCE [LARGE SCALE GENOMIC DNA]</scope>
    <source>
        <strain evidence="5">Urdbean</strain>
    </source>
</reference>
<keyword evidence="1" id="KW-0064">Aspartyl protease</keyword>
<gene>
    <name evidence="5" type="ORF">V8G54_018311</name>
</gene>
<dbReference type="InterPro" id="IPR054722">
    <property type="entry name" value="PolX-like_BBD"/>
</dbReference>
<name>A0AAQ3N7Y0_VIGMU</name>
<evidence type="ECO:0000259" key="4">
    <source>
        <dbReference type="Pfam" id="PF25597"/>
    </source>
</evidence>